<dbReference type="RefSeq" id="XP_040698605.1">
    <property type="nucleotide sequence ID" value="XM_040843994.1"/>
</dbReference>
<keyword evidence="3 7" id="KW-0813">Transport</keyword>
<dbReference type="NCBIfam" id="TIGR00879">
    <property type="entry name" value="SP"/>
    <property type="match status" value="1"/>
</dbReference>
<name>A0A1L9T5S6_9EURO</name>
<dbReference type="SUPFAM" id="SSF103473">
    <property type="entry name" value="MFS general substrate transporter"/>
    <property type="match status" value="1"/>
</dbReference>
<dbReference type="InterPro" id="IPR005828">
    <property type="entry name" value="MFS_sugar_transport-like"/>
</dbReference>
<evidence type="ECO:0000256" key="5">
    <source>
        <dbReference type="ARBA" id="ARBA00022989"/>
    </source>
</evidence>
<organism evidence="12 13">
    <name type="scientific">Aspergillus sydowii CBS 593.65</name>
    <dbReference type="NCBI Taxonomy" id="1036612"/>
    <lineage>
        <taxon>Eukaryota</taxon>
        <taxon>Fungi</taxon>
        <taxon>Dikarya</taxon>
        <taxon>Ascomycota</taxon>
        <taxon>Pezizomycotina</taxon>
        <taxon>Eurotiomycetes</taxon>
        <taxon>Eurotiomycetidae</taxon>
        <taxon>Eurotiales</taxon>
        <taxon>Aspergillaceae</taxon>
        <taxon>Aspergillus</taxon>
        <taxon>Aspergillus subgen. Nidulantes</taxon>
    </lineage>
</organism>
<dbReference type="EMBL" id="KV878594">
    <property type="protein sequence ID" value="OJJ54799.1"/>
    <property type="molecule type" value="Genomic_DNA"/>
</dbReference>
<dbReference type="GO" id="GO:0005351">
    <property type="term" value="F:carbohydrate:proton symporter activity"/>
    <property type="evidence" value="ECO:0007669"/>
    <property type="project" value="TreeGrafter"/>
</dbReference>
<dbReference type="STRING" id="1036612.A0A1L9T5S6"/>
<sequence>MTTPRSAWSMATPMLLFSCFCLLTGDMLFGFDTGSFGGILGNPGFVNQFGSYRAETQTYEIDSLNTSLLSSLPFIGKFIGCFVAGPMIEKYGHRMVFHALSVISIIGVIIEITAADSGPGTGRLAQFIVGRIIVYISVGLVEVDVTTYQSEIVPASFRGLVVVSLQLFLVAGGLIASGANKAYETESDGIGWKTVTGIQLIFPVLIMICTVFIPNSPRWLLSKDRDEEAIASLRKLRPEEDRMNGICDEELREIREGLHEVVHKAAWIDLVKGNNLRRTTIVIVCYFFQQATGQAFVSTFQTKFYQENGYGEHAYTYPIISSVLNLGAVLLAMALVDRLGRRYTLFLSYSLQALWMYMLAGLGGLAHPTAASRNTIVASFMLFTVFYNAGGGSIPYLLGAEIPNAAVREKTQSVGTAWNVIWAFITNFIIPYMLEDIHFGVGWVFGSVSLVALLYTFFFLPETKGRTLEELDAVFAHAYNPFRRTSAYYPSDEGSAEASKDGDIRPYASTDTGKPDVIRNA</sequence>
<dbReference type="PROSITE" id="PS51257">
    <property type="entry name" value="PROKAR_LIPOPROTEIN"/>
    <property type="match status" value="1"/>
</dbReference>
<evidence type="ECO:0000313" key="13">
    <source>
        <dbReference type="Proteomes" id="UP000184356"/>
    </source>
</evidence>
<dbReference type="Gene3D" id="1.20.1250.20">
    <property type="entry name" value="MFS general substrate transporter like domains"/>
    <property type="match status" value="1"/>
</dbReference>
<feature type="signal peptide" evidence="10">
    <location>
        <begin position="1"/>
        <end position="25"/>
    </location>
</feature>
<feature type="transmembrane region" description="Helical" evidence="9">
    <location>
        <begin position="317"/>
        <end position="336"/>
    </location>
</feature>
<keyword evidence="6 9" id="KW-0472">Membrane</keyword>
<dbReference type="VEuPathDB" id="FungiDB:ASPSYDRAFT_210488"/>
<evidence type="ECO:0000256" key="9">
    <source>
        <dbReference type="SAM" id="Phobius"/>
    </source>
</evidence>
<dbReference type="PROSITE" id="PS50850">
    <property type="entry name" value="MFS"/>
    <property type="match status" value="1"/>
</dbReference>
<feature type="transmembrane region" description="Helical" evidence="9">
    <location>
        <begin position="157"/>
        <end position="178"/>
    </location>
</feature>
<accession>A0A1L9T5S6</accession>
<dbReference type="OrthoDB" id="6612291at2759"/>
<dbReference type="InterPro" id="IPR050360">
    <property type="entry name" value="MFS_Sugar_Transporters"/>
</dbReference>
<protein>
    <recommendedName>
        <fullName evidence="11">Major facilitator superfamily (MFS) profile domain-containing protein</fullName>
    </recommendedName>
</protein>
<feature type="transmembrane region" description="Helical" evidence="9">
    <location>
        <begin position="95"/>
        <end position="115"/>
    </location>
</feature>
<feature type="transmembrane region" description="Helical" evidence="9">
    <location>
        <begin position="343"/>
        <end position="364"/>
    </location>
</feature>
<evidence type="ECO:0000256" key="3">
    <source>
        <dbReference type="ARBA" id="ARBA00022448"/>
    </source>
</evidence>
<keyword evidence="4 9" id="KW-0812">Transmembrane</keyword>
<dbReference type="InterPro" id="IPR005829">
    <property type="entry name" value="Sugar_transporter_CS"/>
</dbReference>
<feature type="transmembrane region" description="Helical" evidence="9">
    <location>
        <begin position="279"/>
        <end position="297"/>
    </location>
</feature>
<dbReference type="InterPro" id="IPR036259">
    <property type="entry name" value="MFS_trans_sf"/>
</dbReference>
<evidence type="ECO:0000256" key="1">
    <source>
        <dbReference type="ARBA" id="ARBA00004141"/>
    </source>
</evidence>
<evidence type="ECO:0000256" key="10">
    <source>
        <dbReference type="SAM" id="SignalP"/>
    </source>
</evidence>
<dbReference type="Pfam" id="PF00083">
    <property type="entry name" value="Sugar_tr"/>
    <property type="match status" value="1"/>
</dbReference>
<feature type="domain" description="Major facilitator superfamily (MFS) profile" evidence="11">
    <location>
        <begin position="18"/>
        <end position="464"/>
    </location>
</feature>
<evidence type="ECO:0000256" key="2">
    <source>
        <dbReference type="ARBA" id="ARBA00010992"/>
    </source>
</evidence>
<feature type="region of interest" description="Disordered" evidence="8">
    <location>
        <begin position="488"/>
        <end position="521"/>
    </location>
</feature>
<dbReference type="PANTHER" id="PTHR48022">
    <property type="entry name" value="PLASTIDIC GLUCOSE TRANSPORTER 4"/>
    <property type="match status" value="1"/>
</dbReference>
<evidence type="ECO:0000313" key="12">
    <source>
        <dbReference type="EMBL" id="OJJ54799.1"/>
    </source>
</evidence>
<dbReference type="PROSITE" id="PS00216">
    <property type="entry name" value="SUGAR_TRANSPORT_1"/>
    <property type="match status" value="1"/>
</dbReference>
<dbReference type="GO" id="GO:0016020">
    <property type="term" value="C:membrane"/>
    <property type="evidence" value="ECO:0007669"/>
    <property type="project" value="UniProtKB-SubCell"/>
</dbReference>
<dbReference type="PANTHER" id="PTHR48022:SF2">
    <property type="entry name" value="PLASTIDIC GLUCOSE TRANSPORTER 4"/>
    <property type="match status" value="1"/>
</dbReference>
<keyword evidence="10" id="KW-0732">Signal</keyword>
<keyword evidence="5 9" id="KW-1133">Transmembrane helix</keyword>
<evidence type="ECO:0000259" key="11">
    <source>
        <dbReference type="PROSITE" id="PS50850"/>
    </source>
</evidence>
<feature type="transmembrane region" description="Helical" evidence="9">
    <location>
        <begin position="376"/>
        <end position="397"/>
    </location>
</feature>
<keyword evidence="13" id="KW-1185">Reference proteome</keyword>
<evidence type="ECO:0000256" key="4">
    <source>
        <dbReference type="ARBA" id="ARBA00022692"/>
    </source>
</evidence>
<feature type="transmembrane region" description="Helical" evidence="9">
    <location>
        <begin position="127"/>
        <end position="145"/>
    </location>
</feature>
<comment type="similarity">
    <text evidence="2 7">Belongs to the major facilitator superfamily. Sugar transporter (TC 2.A.1.1) family.</text>
</comment>
<feature type="transmembrane region" description="Helical" evidence="9">
    <location>
        <begin position="417"/>
        <end position="434"/>
    </location>
</feature>
<reference evidence="13" key="1">
    <citation type="journal article" date="2017" name="Genome Biol.">
        <title>Comparative genomics reveals high biological diversity and specific adaptations in the industrially and medically important fungal genus Aspergillus.</title>
        <authorList>
            <person name="de Vries R.P."/>
            <person name="Riley R."/>
            <person name="Wiebenga A."/>
            <person name="Aguilar-Osorio G."/>
            <person name="Amillis S."/>
            <person name="Uchima C.A."/>
            <person name="Anderluh G."/>
            <person name="Asadollahi M."/>
            <person name="Askin M."/>
            <person name="Barry K."/>
            <person name="Battaglia E."/>
            <person name="Bayram O."/>
            <person name="Benocci T."/>
            <person name="Braus-Stromeyer S.A."/>
            <person name="Caldana C."/>
            <person name="Canovas D."/>
            <person name="Cerqueira G.C."/>
            <person name="Chen F."/>
            <person name="Chen W."/>
            <person name="Choi C."/>
            <person name="Clum A."/>
            <person name="Dos Santos R.A."/>
            <person name="Damasio A.R."/>
            <person name="Diallinas G."/>
            <person name="Emri T."/>
            <person name="Fekete E."/>
            <person name="Flipphi M."/>
            <person name="Freyberg S."/>
            <person name="Gallo A."/>
            <person name="Gournas C."/>
            <person name="Habgood R."/>
            <person name="Hainaut M."/>
            <person name="Harispe M.L."/>
            <person name="Henrissat B."/>
            <person name="Hilden K.S."/>
            <person name="Hope R."/>
            <person name="Hossain A."/>
            <person name="Karabika E."/>
            <person name="Karaffa L."/>
            <person name="Karanyi Z."/>
            <person name="Krasevec N."/>
            <person name="Kuo A."/>
            <person name="Kusch H."/>
            <person name="LaButti K."/>
            <person name="Lagendijk E.L."/>
            <person name="Lapidus A."/>
            <person name="Levasseur A."/>
            <person name="Lindquist E."/>
            <person name="Lipzen A."/>
            <person name="Logrieco A.F."/>
            <person name="MacCabe A."/>
            <person name="Maekelae M.R."/>
            <person name="Malavazi I."/>
            <person name="Melin P."/>
            <person name="Meyer V."/>
            <person name="Mielnichuk N."/>
            <person name="Miskei M."/>
            <person name="Molnar A.P."/>
            <person name="Mule G."/>
            <person name="Ngan C.Y."/>
            <person name="Orejas M."/>
            <person name="Orosz E."/>
            <person name="Ouedraogo J.P."/>
            <person name="Overkamp K.M."/>
            <person name="Park H.-S."/>
            <person name="Perrone G."/>
            <person name="Piumi F."/>
            <person name="Punt P.J."/>
            <person name="Ram A.F."/>
            <person name="Ramon A."/>
            <person name="Rauscher S."/>
            <person name="Record E."/>
            <person name="Riano-Pachon D.M."/>
            <person name="Robert V."/>
            <person name="Roehrig J."/>
            <person name="Ruller R."/>
            <person name="Salamov A."/>
            <person name="Salih N.S."/>
            <person name="Samson R.A."/>
            <person name="Sandor E."/>
            <person name="Sanguinetti M."/>
            <person name="Schuetze T."/>
            <person name="Sepcic K."/>
            <person name="Shelest E."/>
            <person name="Sherlock G."/>
            <person name="Sophianopoulou V."/>
            <person name="Squina F.M."/>
            <person name="Sun H."/>
            <person name="Susca A."/>
            <person name="Todd R.B."/>
            <person name="Tsang A."/>
            <person name="Unkles S.E."/>
            <person name="van de Wiele N."/>
            <person name="van Rossen-Uffink D."/>
            <person name="Oliveira J.V."/>
            <person name="Vesth T.C."/>
            <person name="Visser J."/>
            <person name="Yu J.-H."/>
            <person name="Zhou M."/>
            <person name="Andersen M.R."/>
            <person name="Archer D.B."/>
            <person name="Baker S.E."/>
            <person name="Benoit I."/>
            <person name="Brakhage A.A."/>
            <person name="Braus G.H."/>
            <person name="Fischer R."/>
            <person name="Frisvad J.C."/>
            <person name="Goldman G.H."/>
            <person name="Houbraken J."/>
            <person name="Oakley B."/>
            <person name="Pocsi I."/>
            <person name="Scazzocchio C."/>
            <person name="Seiboth B."/>
            <person name="vanKuyk P.A."/>
            <person name="Wortman J."/>
            <person name="Dyer P.S."/>
            <person name="Grigoriev I.V."/>
        </authorList>
    </citation>
    <scope>NUCLEOTIDE SEQUENCE [LARGE SCALE GENOMIC DNA]</scope>
    <source>
        <strain evidence="13">CBS 593.65</strain>
    </source>
</reference>
<comment type="subcellular location">
    <subcellularLocation>
        <location evidence="1">Membrane</location>
        <topology evidence="1">Multi-pass membrane protein</topology>
    </subcellularLocation>
</comment>
<dbReference type="GeneID" id="63760067"/>
<dbReference type="InterPro" id="IPR003663">
    <property type="entry name" value="Sugar/inositol_transpt"/>
</dbReference>
<dbReference type="Proteomes" id="UP000184356">
    <property type="component" value="Unassembled WGS sequence"/>
</dbReference>
<evidence type="ECO:0000256" key="8">
    <source>
        <dbReference type="SAM" id="MobiDB-lite"/>
    </source>
</evidence>
<feature type="transmembrane region" description="Helical" evidence="9">
    <location>
        <begin position="190"/>
        <end position="213"/>
    </location>
</feature>
<gene>
    <name evidence="12" type="ORF">ASPSYDRAFT_210488</name>
</gene>
<evidence type="ECO:0000256" key="7">
    <source>
        <dbReference type="RuleBase" id="RU003346"/>
    </source>
</evidence>
<dbReference type="InterPro" id="IPR020846">
    <property type="entry name" value="MFS_dom"/>
</dbReference>
<feature type="chain" id="PRO_5009887606" description="Major facilitator superfamily (MFS) profile domain-containing protein" evidence="10">
    <location>
        <begin position="26"/>
        <end position="521"/>
    </location>
</feature>
<feature type="transmembrane region" description="Helical" evidence="9">
    <location>
        <begin position="440"/>
        <end position="460"/>
    </location>
</feature>
<evidence type="ECO:0000256" key="6">
    <source>
        <dbReference type="ARBA" id="ARBA00023136"/>
    </source>
</evidence>
<feature type="transmembrane region" description="Helical" evidence="9">
    <location>
        <begin position="68"/>
        <end position="88"/>
    </location>
</feature>
<dbReference type="AlphaFoldDB" id="A0A1L9T5S6"/>
<proteinExistence type="inferred from homology"/>
<dbReference type="PRINTS" id="PR00171">
    <property type="entry name" value="SUGRTRNSPORT"/>
</dbReference>